<dbReference type="Proteomes" id="UP000887159">
    <property type="component" value="Unassembled WGS sequence"/>
</dbReference>
<evidence type="ECO:0000313" key="3">
    <source>
        <dbReference type="Proteomes" id="UP000887159"/>
    </source>
</evidence>
<feature type="domain" description="Mos1 transposase HTH" evidence="1">
    <location>
        <begin position="9"/>
        <end position="57"/>
    </location>
</feature>
<dbReference type="InterPro" id="IPR041426">
    <property type="entry name" value="Mos1_HTH"/>
</dbReference>
<comment type="caution">
    <text evidence="2">The sequence shown here is derived from an EMBL/GenBank/DDBJ whole genome shotgun (WGS) entry which is preliminary data.</text>
</comment>
<dbReference type="Gene3D" id="1.10.10.1450">
    <property type="match status" value="1"/>
</dbReference>
<gene>
    <name evidence="2" type="primary">NCL1_63365</name>
    <name evidence="2" type="ORF">TNCV_555971</name>
</gene>
<evidence type="ECO:0000313" key="2">
    <source>
        <dbReference type="EMBL" id="GFX97107.1"/>
    </source>
</evidence>
<name>A0A8X6RY69_TRICX</name>
<protein>
    <recommendedName>
        <fullName evidence="1">Mos1 transposase HTH domain-containing protein</fullName>
    </recommendedName>
</protein>
<evidence type="ECO:0000259" key="1">
    <source>
        <dbReference type="Pfam" id="PF17906"/>
    </source>
</evidence>
<organism evidence="2 3">
    <name type="scientific">Trichonephila clavipes</name>
    <name type="common">Golden silk orbweaver</name>
    <name type="synonym">Nephila clavipes</name>
    <dbReference type="NCBI Taxonomy" id="2585209"/>
    <lineage>
        <taxon>Eukaryota</taxon>
        <taxon>Metazoa</taxon>
        <taxon>Ecdysozoa</taxon>
        <taxon>Arthropoda</taxon>
        <taxon>Chelicerata</taxon>
        <taxon>Arachnida</taxon>
        <taxon>Araneae</taxon>
        <taxon>Araneomorphae</taxon>
        <taxon>Entelegynae</taxon>
        <taxon>Araneoidea</taxon>
        <taxon>Nephilidae</taxon>
        <taxon>Trichonephila</taxon>
    </lineage>
</organism>
<sequence length="91" mass="10788">MSNGMHSDQDLRPALIFSNHLKKNAAESHQMHVETYCRNALSRAQCYRWFEMFQNGDLDVKKNDERGRPAKNLKMLNCKHYSMKKMAKREQ</sequence>
<dbReference type="Pfam" id="PF17906">
    <property type="entry name" value="HTH_48"/>
    <property type="match status" value="1"/>
</dbReference>
<dbReference type="EMBL" id="BMAU01021196">
    <property type="protein sequence ID" value="GFX97107.1"/>
    <property type="molecule type" value="Genomic_DNA"/>
</dbReference>
<reference evidence="2" key="1">
    <citation type="submission" date="2020-08" db="EMBL/GenBank/DDBJ databases">
        <title>Multicomponent nature underlies the extraordinary mechanical properties of spider dragline silk.</title>
        <authorList>
            <person name="Kono N."/>
            <person name="Nakamura H."/>
            <person name="Mori M."/>
            <person name="Yoshida Y."/>
            <person name="Ohtoshi R."/>
            <person name="Malay A.D."/>
            <person name="Moran D.A.P."/>
            <person name="Tomita M."/>
            <person name="Numata K."/>
            <person name="Arakawa K."/>
        </authorList>
    </citation>
    <scope>NUCLEOTIDE SEQUENCE</scope>
</reference>
<accession>A0A8X6RY69</accession>
<dbReference type="AlphaFoldDB" id="A0A8X6RY69"/>
<keyword evidence="3" id="KW-1185">Reference proteome</keyword>
<proteinExistence type="predicted"/>